<gene>
    <name evidence="1" type="ORF">F3J38_09870</name>
</gene>
<sequence length="85" mass="9532">MMAQADAANDDVSLQPQHFVLSGSVAPAQIIAVTMQSLKDAQLQFQLEYILRAYNASYRKWALCARTLEIDLGNLHRIGWQKNLA</sequence>
<evidence type="ECO:0000313" key="2">
    <source>
        <dbReference type="Proteomes" id="UP000780690"/>
    </source>
</evidence>
<comment type="caution">
    <text evidence="1">The sequence shown here is derived from an EMBL/GenBank/DDBJ whole genome shotgun (WGS) entry which is preliminary data.</text>
</comment>
<reference evidence="1 2" key="1">
    <citation type="journal article" date="2019" name="bioRxiv">
        <title>Bacteria contribute to plant secondary compound degradation in a generalist herbivore system.</title>
        <authorList>
            <person name="Francoeur C.B."/>
            <person name="Khadempour L."/>
            <person name="Moreira-Soto R.D."/>
            <person name="Gotting K."/>
            <person name="Book A.J."/>
            <person name="Pinto-Tomas A.A."/>
            <person name="Keefover-Ring K."/>
            <person name="Currie C.R."/>
        </authorList>
    </citation>
    <scope>NUCLEOTIDE SEQUENCE [LARGE SCALE GENOMIC DNA]</scope>
    <source>
        <strain evidence="1 2">Acro-805</strain>
    </source>
</reference>
<evidence type="ECO:0000313" key="1">
    <source>
        <dbReference type="EMBL" id="NIF00365.1"/>
    </source>
</evidence>
<accession>A0ABX0QU34</accession>
<keyword evidence="2" id="KW-1185">Reference proteome</keyword>
<dbReference type="EMBL" id="VWXD01000003">
    <property type="protein sequence ID" value="NIF00365.1"/>
    <property type="molecule type" value="Genomic_DNA"/>
</dbReference>
<organism evidence="1 2">
    <name type="scientific">Candidatus Pantoea formicae</name>
    <dbReference type="NCBI Taxonomy" id="2608355"/>
    <lineage>
        <taxon>Bacteria</taxon>
        <taxon>Pseudomonadati</taxon>
        <taxon>Pseudomonadota</taxon>
        <taxon>Gammaproteobacteria</taxon>
        <taxon>Enterobacterales</taxon>
        <taxon>Erwiniaceae</taxon>
        <taxon>Pantoea</taxon>
    </lineage>
</organism>
<protein>
    <submittedName>
        <fullName evidence="1">Uncharacterized protein</fullName>
    </submittedName>
</protein>
<dbReference type="RefSeq" id="WP_167137692.1">
    <property type="nucleotide sequence ID" value="NZ_VWXD01000003.1"/>
</dbReference>
<name>A0ABX0QU34_9GAMM</name>
<dbReference type="Proteomes" id="UP000780690">
    <property type="component" value="Unassembled WGS sequence"/>
</dbReference>
<proteinExistence type="predicted"/>